<protein>
    <submittedName>
        <fullName evidence="2">Uncharacterized protein</fullName>
    </submittedName>
</protein>
<accession>A0A8C9EUN9</accession>
<reference evidence="2" key="1">
    <citation type="submission" date="2025-08" db="UniProtKB">
        <authorList>
            <consortium name="Ensembl"/>
        </authorList>
    </citation>
    <scope>IDENTIFICATION</scope>
</reference>
<organism evidence="2 3">
    <name type="scientific">Pavo cristatus</name>
    <name type="common">Indian peafowl</name>
    <name type="synonym">Blue peafowl</name>
    <dbReference type="NCBI Taxonomy" id="9049"/>
    <lineage>
        <taxon>Eukaryota</taxon>
        <taxon>Metazoa</taxon>
        <taxon>Chordata</taxon>
        <taxon>Craniata</taxon>
        <taxon>Vertebrata</taxon>
        <taxon>Euteleostomi</taxon>
        <taxon>Archelosauria</taxon>
        <taxon>Archosauria</taxon>
        <taxon>Dinosauria</taxon>
        <taxon>Saurischia</taxon>
        <taxon>Theropoda</taxon>
        <taxon>Coelurosauria</taxon>
        <taxon>Aves</taxon>
        <taxon>Neognathae</taxon>
        <taxon>Galloanserae</taxon>
        <taxon>Galliformes</taxon>
        <taxon>Phasianidae</taxon>
        <taxon>Phasianinae</taxon>
        <taxon>Pavo</taxon>
    </lineage>
</organism>
<keyword evidence="3" id="KW-1185">Reference proteome</keyword>
<proteinExistence type="predicted"/>
<dbReference type="Ensembl" id="ENSPSTT00000006159.1">
    <property type="protein sequence ID" value="ENSPSTP00000005870.1"/>
    <property type="gene ID" value="ENSPSTG00000004133.1"/>
</dbReference>
<dbReference type="AlphaFoldDB" id="A0A8C9EUN9"/>
<name>A0A8C9EUN9_PAVCR</name>
<dbReference type="Proteomes" id="UP000694428">
    <property type="component" value="Unplaced"/>
</dbReference>
<feature type="region of interest" description="Disordered" evidence="1">
    <location>
        <begin position="1"/>
        <end position="42"/>
    </location>
</feature>
<evidence type="ECO:0000313" key="3">
    <source>
        <dbReference type="Proteomes" id="UP000694428"/>
    </source>
</evidence>
<evidence type="ECO:0000313" key="2">
    <source>
        <dbReference type="Ensembl" id="ENSPSTP00000005870.1"/>
    </source>
</evidence>
<evidence type="ECO:0000256" key="1">
    <source>
        <dbReference type="SAM" id="MobiDB-lite"/>
    </source>
</evidence>
<sequence length="195" mass="19820">MSLPRRTPHPHTVSIPTPPVRTVPGSSAPDPRPRPLTPPLPAALGLRTPMGVQSPYSFSMAHPAVNGDMAGAGAYASLHLVSPQLNGTAAAGSYGRSPLVRFPLPAGLRGFPILDVPAVLPSPGSPCFSIRNGRGCLGGQGHIPSSLPGCCFSDSLTLLSALGTAAPLKPSRGMQALGLCSSPCTSAALRLIAPR</sequence>
<reference evidence="2" key="2">
    <citation type="submission" date="2025-09" db="UniProtKB">
        <authorList>
            <consortium name="Ensembl"/>
        </authorList>
    </citation>
    <scope>IDENTIFICATION</scope>
</reference>